<dbReference type="InterPro" id="IPR050951">
    <property type="entry name" value="Retrovirus_Pol_polyprotein"/>
</dbReference>
<dbReference type="SUPFAM" id="SSF56672">
    <property type="entry name" value="DNA/RNA polymerases"/>
    <property type="match status" value="1"/>
</dbReference>
<name>H3A1R8_LATCH</name>
<proteinExistence type="predicted"/>
<dbReference type="InParanoid" id="H3A1R8"/>
<reference evidence="2" key="1">
    <citation type="submission" date="2011-08" db="EMBL/GenBank/DDBJ databases">
        <title>The draft genome of Latimeria chalumnae.</title>
        <authorList>
            <person name="Di Palma F."/>
            <person name="Alfoldi J."/>
            <person name="Johnson J."/>
            <person name="Berlin A."/>
            <person name="Gnerre S."/>
            <person name="Jaffe D."/>
            <person name="MacCallum I."/>
            <person name="Young S."/>
            <person name="Walker B.J."/>
            <person name="Lander E."/>
            <person name="Lindblad-Toh K."/>
        </authorList>
    </citation>
    <scope>NUCLEOTIDE SEQUENCE [LARGE SCALE GENOMIC DNA]</scope>
    <source>
        <strain evidence="2">Wild caught</strain>
    </source>
</reference>
<reference evidence="1" key="3">
    <citation type="submission" date="2025-09" db="UniProtKB">
        <authorList>
            <consortium name="Ensembl"/>
        </authorList>
    </citation>
    <scope>IDENTIFICATION</scope>
</reference>
<dbReference type="Ensembl" id="ENSLACT00000003621.1">
    <property type="protein sequence ID" value="ENSLACP00000003589.1"/>
    <property type="gene ID" value="ENSLACG00000003196.1"/>
</dbReference>
<dbReference type="HOGENOM" id="CLU_000384_42_10_1"/>
<evidence type="ECO:0000313" key="2">
    <source>
        <dbReference type="Proteomes" id="UP000008672"/>
    </source>
</evidence>
<keyword evidence="2" id="KW-1185">Reference proteome</keyword>
<organism evidence="1 2">
    <name type="scientific">Latimeria chalumnae</name>
    <name type="common">Coelacanth</name>
    <dbReference type="NCBI Taxonomy" id="7897"/>
    <lineage>
        <taxon>Eukaryota</taxon>
        <taxon>Metazoa</taxon>
        <taxon>Chordata</taxon>
        <taxon>Craniata</taxon>
        <taxon>Vertebrata</taxon>
        <taxon>Euteleostomi</taxon>
        <taxon>Coelacanthiformes</taxon>
        <taxon>Coelacanthidae</taxon>
        <taxon>Latimeria</taxon>
    </lineage>
</organism>
<sequence>MGALTTVIEWTAPIVPVIKPANSIRICGDYKLTMNKATNLDTYLVLKVDDLYAKLALAKSYTKQDMNHAYQQKQLDEDSRQYATISKHKGLYQYTQLPFGISSACVIFPVYRGELITGDQ</sequence>
<dbReference type="InterPro" id="IPR043502">
    <property type="entry name" value="DNA/RNA_pol_sf"/>
</dbReference>
<protein>
    <submittedName>
        <fullName evidence="1">Uncharacterized protein</fullName>
    </submittedName>
</protein>
<dbReference type="EMBL" id="AFYH01154314">
    <property type="status" value="NOT_ANNOTATED_CDS"/>
    <property type="molecule type" value="Genomic_DNA"/>
</dbReference>
<accession>H3A1R8</accession>
<dbReference type="GeneTree" id="ENSGT00940000172459"/>
<dbReference type="Gene3D" id="3.10.10.10">
    <property type="entry name" value="HIV Type 1 Reverse Transcriptase, subunit A, domain 1"/>
    <property type="match status" value="1"/>
</dbReference>
<evidence type="ECO:0000313" key="1">
    <source>
        <dbReference type="Ensembl" id="ENSLACP00000003589.1"/>
    </source>
</evidence>
<dbReference type="Proteomes" id="UP000008672">
    <property type="component" value="Unassembled WGS sequence"/>
</dbReference>
<dbReference type="Gene3D" id="3.30.70.270">
    <property type="match status" value="1"/>
</dbReference>
<dbReference type="eggNOG" id="KOG0017">
    <property type="taxonomic scope" value="Eukaryota"/>
</dbReference>
<reference evidence="1" key="2">
    <citation type="submission" date="2025-08" db="UniProtKB">
        <authorList>
            <consortium name="Ensembl"/>
        </authorList>
    </citation>
    <scope>IDENTIFICATION</scope>
</reference>
<dbReference type="OMA" id="IEWTAPI"/>
<dbReference type="InterPro" id="IPR043128">
    <property type="entry name" value="Rev_trsase/Diguanyl_cyclase"/>
</dbReference>
<dbReference type="AlphaFoldDB" id="H3A1R8"/>
<dbReference type="PANTHER" id="PTHR37984">
    <property type="entry name" value="PROTEIN CBG26694"/>
    <property type="match status" value="1"/>
</dbReference>
<dbReference type="PANTHER" id="PTHR37984:SF13">
    <property type="entry name" value="RIBONUCLEASE H"/>
    <property type="match status" value="1"/>
</dbReference>